<dbReference type="InParanoid" id="A8X6W8"/>
<dbReference type="InterPro" id="IPR042231">
    <property type="entry name" value="Cho/carn_acyl_trans_2"/>
</dbReference>
<evidence type="ECO:0000256" key="4">
    <source>
        <dbReference type="ARBA" id="ARBA00022692"/>
    </source>
</evidence>
<keyword evidence="9" id="KW-0012">Acyltransferase</keyword>
<dbReference type="InterPro" id="IPR039551">
    <property type="entry name" value="Cho/carn_acyl_trans"/>
</dbReference>
<protein>
    <submittedName>
        <fullName evidence="12">Protein CBR-CPT-4</fullName>
    </submittedName>
</protein>
<dbReference type="FunCoup" id="A8X6W8">
    <property type="interactions" value="54"/>
</dbReference>
<name>A8X6W8_CAEBR</name>
<evidence type="ECO:0000256" key="8">
    <source>
        <dbReference type="ARBA" id="ARBA00023136"/>
    </source>
</evidence>
<evidence type="ECO:0000313" key="13">
    <source>
        <dbReference type="Proteomes" id="UP000008549"/>
    </source>
</evidence>
<comment type="subcellular location">
    <subcellularLocation>
        <location evidence="1">Membrane</location>
        <topology evidence="1">Multi-pass membrane protein</topology>
    </subcellularLocation>
</comment>
<keyword evidence="7" id="KW-0443">Lipid metabolism</keyword>
<evidence type="ECO:0000256" key="9">
    <source>
        <dbReference type="ARBA" id="ARBA00023315"/>
    </source>
</evidence>
<dbReference type="FunFam" id="3.30.559.70:FF:000013">
    <property type="entry name" value="Carnitine Palmitoyl Transferase"/>
    <property type="match status" value="1"/>
</dbReference>
<dbReference type="GO" id="GO:0009437">
    <property type="term" value="P:carnitine metabolic process"/>
    <property type="evidence" value="ECO:0000318"/>
    <property type="project" value="GO_Central"/>
</dbReference>
<evidence type="ECO:0000256" key="10">
    <source>
        <dbReference type="PIRSR" id="PIRSR600542-1"/>
    </source>
</evidence>
<dbReference type="WormBase" id="CBG08646">
    <property type="protein sequence ID" value="CBP16321"/>
    <property type="gene ID" value="WBGene00030402"/>
    <property type="gene designation" value="Cbr-cpt-4"/>
</dbReference>
<dbReference type="GO" id="GO:0005739">
    <property type="term" value="C:mitochondrion"/>
    <property type="evidence" value="ECO:0000318"/>
    <property type="project" value="GO_Central"/>
</dbReference>
<dbReference type="FunFam" id="3.30.559.10:FF:000002">
    <property type="entry name" value="carnitine O-palmitoyltransferase 1, liver isoform"/>
    <property type="match status" value="1"/>
</dbReference>
<keyword evidence="5" id="KW-0276">Fatty acid metabolism</keyword>
<reference evidence="12 13" key="2">
    <citation type="journal article" date="2011" name="PLoS Genet.">
        <title>Caenorhabditis briggsae recombinant inbred line genotypes reveal inter-strain incompatibility and the evolution of recombination.</title>
        <authorList>
            <person name="Ross J.A."/>
            <person name="Koboldt D.C."/>
            <person name="Staisch J.E."/>
            <person name="Chamberlin H.M."/>
            <person name="Gupta B.P."/>
            <person name="Miller R.D."/>
            <person name="Baird S.E."/>
            <person name="Haag E.S."/>
        </authorList>
    </citation>
    <scope>NUCLEOTIDE SEQUENCE [LARGE SCALE GENOMIC DNA]</scope>
    <source>
        <strain evidence="12 13">AF16</strain>
    </source>
</reference>
<dbReference type="OMA" id="RAIMVHI"/>
<evidence type="ECO:0000313" key="12">
    <source>
        <dbReference type="EMBL" id="CAP28379.2"/>
    </source>
</evidence>
<reference evidence="12 13" key="1">
    <citation type="journal article" date="2003" name="PLoS Biol.">
        <title>The genome sequence of Caenorhabditis briggsae: a platform for comparative genomics.</title>
        <authorList>
            <person name="Stein L.D."/>
            <person name="Bao Z."/>
            <person name="Blasiar D."/>
            <person name="Blumenthal T."/>
            <person name="Brent M.R."/>
            <person name="Chen N."/>
            <person name="Chinwalla A."/>
            <person name="Clarke L."/>
            <person name="Clee C."/>
            <person name="Coghlan A."/>
            <person name="Coulson A."/>
            <person name="D'Eustachio P."/>
            <person name="Fitch D.H."/>
            <person name="Fulton L.A."/>
            <person name="Fulton R.E."/>
            <person name="Griffiths-Jones S."/>
            <person name="Harris T.W."/>
            <person name="Hillier L.W."/>
            <person name="Kamath R."/>
            <person name="Kuwabara P.E."/>
            <person name="Mardis E.R."/>
            <person name="Marra M.A."/>
            <person name="Miner T.L."/>
            <person name="Minx P."/>
            <person name="Mullikin J.C."/>
            <person name="Plumb R.W."/>
            <person name="Rogers J."/>
            <person name="Schein J.E."/>
            <person name="Sohrmann M."/>
            <person name="Spieth J."/>
            <person name="Stajich J.E."/>
            <person name="Wei C."/>
            <person name="Willey D."/>
            <person name="Wilson R.K."/>
            <person name="Durbin R."/>
            <person name="Waterston R.H."/>
        </authorList>
    </citation>
    <scope>NUCLEOTIDE SEQUENCE [LARGE SCALE GENOMIC DNA]</scope>
    <source>
        <strain evidence="12 13">AF16</strain>
    </source>
</reference>
<organism evidence="12 13">
    <name type="scientific">Caenorhabditis briggsae</name>
    <dbReference type="NCBI Taxonomy" id="6238"/>
    <lineage>
        <taxon>Eukaryota</taxon>
        <taxon>Metazoa</taxon>
        <taxon>Ecdysozoa</taxon>
        <taxon>Nematoda</taxon>
        <taxon>Chromadorea</taxon>
        <taxon>Rhabditida</taxon>
        <taxon>Rhabditina</taxon>
        <taxon>Rhabditomorpha</taxon>
        <taxon>Rhabditoidea</taxon>
        <taxon>Rhabditidae</taxon>
        <taxon>Peloderinae</taxon>
        <taxon>Caenorhabditis</taxon>
    </lineage>
</organism>
<dbReference type="HOGENOM" id="CLU_013513_2_0_1"/>
<evidence type="ECO:0000256" key="2">
    <source>
        <dbReference type="ARBA" id="ARBA00005232"/>
    </source>
</evidence>
<dbReference type="Pfam" id="PF00755">
    <property type="entry name" value="Carn_acyltransf"/>
    <property type="match status" value="1"/>
</dbReference>
<dbReference type="PANTHER" id="PTHR22589">
    <property type="entry name" value="CARNITINE O-ACYLTRANSFERASE"/>
    <property type="match status" value="1"/>
</dbReference>
<gene>
    <name evidence="14" type="primary">cpt-4</name>
    <name evidence="12" type="synonym">Cbr-cpt-4</name>
    <name evidence="14" type="ORF">CBG08646</name>
    <name evidence="12" type="ORF">CBG_08646</name>
</gene>
<keyword evidence="3" id="KW-0808">Transferase</keyword>
<keyword evidence="13" id="KW-1185">Reference proteome</keyword>
<feature type="domain" description="Choline/carnitine acyltransferase" evidence="11">
    <location>
        <begin position="218"/>
        <end position="800"/>
    </location>
</feature>
<dbReference type="eggNOG" id="KOG3716">
    <property type="taxonomic scope" value="Eukaryota"/>
</dbReference>
<dbReference type="InterPro" id="IPR000542">
    <property type="entry name" value="Carn_acyl_trans"/>
</dbReference>
<dbReference type="PROSITE" id="PS00439">
    <property type="entry name" value="ACYLTRANSF_C_1"/>
    <property type="match status" value="1"/>
</dbReference>
<dbReference type="InterPro" id="IPR023213">
    <property type="entry name" value="CAT-like_dom_sf"/>
</dbReference>
<proteinExistence type="inferred from homology"/>
<dbReference type="AlphaFoldDB" id="A8X6W8"/>
<comment type="similarity">
    <text evidence="2">Belongs to the carnitine/choline acetyltransferase family.</text>
</comment>
<evidence type="ECO:0000259" key="11">
    <source>
        <dbReference type="Pfam" id="PF00755"/>
    </source>
</evidence>
<dbReference type="Proteomes" id="UP000008549">
    <property type="component" value="Unassembled WGS sequence"/>
</dbReference>
<evidence type="ECO:0000313" key="14">
    <source>
        <dbReference type="WormBase" id="CBG08646"/>
    </source>
</evidence>
<dbReference type="GO" id="GO:0004095">
    <property type="term" value="F:carnitine O-palmitoyltransferase activity"/>
    <property type="evidence" value="ECO:0000318"/>
    <property type="project" value="GO_Central"/>
</dbReference>
<keyword evidence="6" id="KW-1133">Transmembrane helix</keyword>
<dbReference type="GO" id="GO:0006631">
    <property type="term" value="P:fatty acid metabolic process"/>
    <property type="evidence" value="ECO:0000318"/>
    <property type="project" value="GO_Central"/>
</dbReference>
<evidence type="ECO:0000256" key="1">
    <source>
        <dbReference type="ARBA" id="ARBA00004141"/>
    </source>
</evidence>
<dbReference type="EMBL" id="HE601197">
    <property type="protein sequence ID" value="CAP28379.2"/>
    <property type="molecule type" value="Genomic_DNA"/>
</dbReference>
<evidence type="ECO:0000256" key="5">
    <source>
        <dbReference type="ARBA" id="ARBA00022832"/>
    </source>
</evidence>
<keyword evidence="4" id="KW-0812">Transmembrane</keyword>
<accession>A8X6W8</accession>
<evidence type="ECO:0000256" key="6">
    <source>
        <dbReference type="ARBA" id="ARBA00022989"/>
    </source>
</evidence>
<dbReference type="PANTHER" id="PTHR22589:SF110">
    <property type="entry name" value="CHOLINE_CARNITINE ACYLTRANSFERASE DOMAIN-CONTAINING PROTEIN"/>
    <property type="match status" value="1"/>
</dbReference>
<dbReference type="Gene3D" id="3.30.559.70">
    <property type="entry name" value="Choline/Carnitine o-acyltransferase, domain 2"/>
    <property type="match status" value="1"/>
</dbReference>
<feature type="active site" description="Proton acceptor" evidence="10">
    <location>
        <position position="512"/>
    </location>
</feature>
<sequence length="822" mass="93785">MLSEKLSMEGMGQEAEVQVVENPLIGPEKIGKEALDVDLEVKCTKRRSIPINKIKSMPPVNSKHEWPYPVAKNFPGRFERFSYRTYNWFENRLWPVRPLPFLTATVAATAFQVRDLGVEGVGEDVQKVSIIEIALSEDQDKDRRHLLKPLAISIGSIYTTVFLLRHILKYTYFSYKGYMFENSKKPSITTMIWGLLRKVLLYQAPPQLSSCDRLLPNLPLPALQDTVDRYMESMKHFMPEKDYAKLLEMSREFVANEGRSLQRYAWILHKFTDCYVTSLWEKYIYMAGRYPLLINSSVAQCTMYGPSDLIQAYQVARLLYIETIANLALDRQKYMAVGDGIMSTRHYKNIYNGCRIPGKNYDHFKWNKPAKHVILVHDCTWYKVDICDSNGNMYTVDQLAKIVAELMGRDDKSAGFLRKIASLTTDRRTEWCANRQKFFLENKHNRHLLELIESAQFVMSVDGDLNWGVESTEQLSKYMKDMLAGSGSNRWVDKTMNYAVDASGRAGATGEHSPCDGAELDHLCENVLNVDKQVLVSPSTEKQLEIIKMSTEEKKTLKFAEKLDFQEVDGMESEINRCFDQHQKASDDLHMHSLAFTDFGKGRVKKCGISPDGFLQMAIQLANYYDQGQFVLTYEPGSVRFYANTRTETLRPVTDASCKFVKTMLNEEATQKERRDLLKEACEAHVENCKEVMTGKGVDRHLFVLCVLAKGLGYSSPFLEDYANQKWLLSTSNIPNMTNSVDEDISENNIMLGASFGAVAQDGYGICYRFAGNRAIMVHITSYHSSPATDSDRFGQHLREAIHTLADLFDEEPSNNNISKNV</sequence>
<dbReference type="SUPFAM" id="SSF52777">
    <property type="entry name" value="CoA-dependent acyltransferases"/>
    <property type="match status" value="2"/>
</dbReference>
<dbReference type="GO" id="GO:0016020">
    <property type="term" value="C:membrane"/>
    <property type="evidence" value="ECO:0007669"/>
    <property type="project" value="UniProtKB-SubCell"/>
</dbReference>
<dbReference type="Gene3D" id="3.30.559.10">
    <property type="entry name" value="Chloramphenicol acetyltransferase-like domain"/>
    <property type="match status" value="1"/>
</dbReference>
<keyword evidence="8" id="KW-0472">Membrane</keyword>
<evidence type="ECO:0000256" key="7">
    <source>
        <dbReference type="ARBA" id="ARBA00023098"/>
    </source>
</evidence>
<evidence type="ECO:0000256" key="3">
    <source>
        <dbReference type="ARBA" id="ARBA00022679"/>
    </source>
</evidence>
<dbReference type="STRING" id="6238.A8X6W8"/>